<dbReference type="Pfam" id="PF01301">
    <property type="entry name" value="Glyco_hydro_35"/>
    <property type="match status" value="1"/>
</dbReference>
<feature type="compositionally biased region" description="Low complexity" evidence="6">
    <location>
        <begin position="94"/>
        <end position="104"/>
    </location>
</feature>
<proteinExistence type="inferred from homology"/>
<dbReference type="InterPro" id="IPR019801">
    <property type="entry name" value="Glyco_hydro_35_CS"/>
</dbReference>
<dbReference type="EMBL" id="JAJSOW010000001">
    <property type="protein sequence ID" value="KAI9200464.1"/>
    <property type="molecule type" value="Genomic_DNA"/>
</dbReference>
<keyword evidence="4" id="KW-0378">Hydrolase</keyword>
<dbReference type="SUPFAM" id="SSF51445">
    <property type="entry name" value="(Trans)glycosidases"/>
    <property type="match status" value="1"/>
</dbReference>
<reference evidence="8" key="2">
    <citation type="submission" date="2023-02" db="EMBL/GenBank/DDBJ databases">
        <authorList>
            <person name="Swenson N.G."/>
            <person name="Wegrzyn J.L."/>
            <person name="Mcevoy S.L."/>
        </authorList>
    </citation>
    <scope>NUCLEOTIDE SEQUENCE</scope>
    <source>
        <strain evidence="8">91603</strain>
        <tissue evidence="8">Leaf</tissue>
    </source>
</reference>
<evidence type="ECO:0000256" key="4">
    <source>
        <dbReference type="ARBA" id="ARBA00022801"/>
    </source>
</evidence>
<feature type="region of interest" description="Disordered" evidence="6">
    <location>
        <begin position="61"/>
        <end position="116"/>
    </location>
</feature>
<evidence type="ECO:0000256" key="5">
    <source>
        <dbReference type="ARBA" id="ARBA00023295"/>
    </source>
</evidence>
<dbReference type="PROSITE" id="PS01182">
    <property type="entry name" value="GLYCOSYL_HYDROL_F35"/>
    <property type="match status" value="1"/>
</dbReference>
<evidence type="ECO:0000313" key="9">
    <source>
        <dbReference type="Proteomes" id="UP001064489"/>
    </source>
</evidence>
<dbReference type="Proteomes" id="UP001064489">
    <property type="component" value="Chromosome 9"/>
</dbReference>
<evidence type="ECO:0000256" key="1">
    <source>
        <dbReference type="ARBA" id="ARBA00001412"/>
    </source>
</evidence>
<dbReference type="InterPro" id="IPR031330">
    <property type="entry name" value="Gly_Hdrlase_35_cat"/>
</dbReference>
<sequence length="116" mass="12486">MKSEGLYASQGGPIILSQIENEYQMVEHAYKEKGPPYVKWAVEMAVQPQTGVLWLMCKQDDAPDPLATSSPSPDVASPLLLLQRPSPITGRGQSPSSPSSSSSSGRHLVAQQHSAR</sequence>
<evidence type="ECO:0000256" key="2">
    <source>
        <dbReference type="ARBA" id="ARBA00009809"/>
    </source>
</evidence>
<keyword evidence="5" id="KW-0326">Glycosidase</keyword>
<dbReference type="GO" id="GO:0004565">
    <property type="term" value="F:beta-galactosidase activity"/>
    <property type="evidence" value="ECO:0007669"/>
    <property type="project" value="UniProtKB-EC"/>
</dbReference>
<dbReference type="EC" id="3.2.1.23" evidence="3"/>
<evidence type="ECO:0000259" key="7">
    <source>
        <dbReference type="Pfam" id="PF01301"/>
    </source>
</evidence>
<dbReference type="GO" id="GO:0005975">
    <property type="term" value="P:carbohydrate metabolic process"/>
    <property type="evidence" value="ECO:0007669"/>
    <property type="project" value="InterPro"/>
</dbReference>
<evidence type="ECO:0000256" key="6">
    <source>
        <dbReference type="SAM" id="MobiDB-lite"/>
    </source>
</evidence>
<keyword evidence="9" id="KW-1185">Reference proteome</keyword>
<dbReference type="PANTHER" id="PTHR23421">
    <property type="entry name" value="BETA-GALACTOSIDASE RELATED"/>
    <property type="match status" value="1"/>
</dbReference>
<accession>A0AAD5JTX8</accession>
<protein>
    <recommendedName>
        <fullName evidence="3">beta-galactosidase</fullName>
        <ecNumber evidence="3">3.2.1.23</ecNumber>
    </recommendedName>
</protein>
<dbReference type="InterPro" id="IPR001944">
    <property type="entry name" value="Glycoside_Hdrlase_35"/>
</dbReference>
<comment type="caution">
    <text evidence="8">The sequence shown here is derived from an EMBL/GenBank/DDBJ whole genome shotgun (WGS) entry which is preliminary data.</text>
</comment>
<comment type="similarity">
    <text evidence="2">Belongs to the glycosyl hydrolase 35 family.</text>
</comment>
<dbReference type="AlphaFoldDB" id="A0AAD5JTX8"/>
<gene>
    <name evidence="8" type="ORF">LWI28_008388</name>
</gene>
<organism evidence="8 9">
    <name type="scientific">Acer negundo</name>
    <name type="common">Box elder</name>
    <dbReference type="NCBI Taxonomy" id="4023"/>
    <lineage>
        <taxon>Eukaryota</taxon>
        <taxon>Viridiplantae</taxon>
        <taxon>Streptophyta</taxon>
        <taxon>Embryophyta</taxon>
        <taxon>Tracheophyta</taxon>
        <taxon>Spermatophyta</taxon>
        <taxon>Magnoliopsida</taxon>
        <taxon>eudicotyledons</taxon>
        <taxon>Gunneridae</taxon>
        <taxon>Pentapetalae</taxon>
        <taxon>rosids</taxon>
        <taxon>malvids</taxon>
        <taxon>Sapindales</taxon>
        <taxon>Sapindaceae</taxon>
        <taxon>Hippocastanoideae</taxon>
        <taxon>Acereae</taxon>
        <taxon>Acer</taxon>
    </lineage>
</organism>
<dbReference type="Gene3D" id="3.20.20.80">
    <property type="entry name" value="Glycosidases"/>
    <property type="match status" value="1"/>
</dbReference>
<reference evidence="8" key="1">
    <citation type="journal article" date="2022" name="Plant J.">
        <title>Strategies of tolerance reflected in two North American maple genomes.</title>
        <authorList>
            <person name="McEvoy S.L."/>
            <person name="Sezen U.U."/>
            <person name="Trouern-Trend A."/>
            <person name="McMahon S.M."/>
            <person name="Schaberg P.G."/>
            <person name="Yang J."/>
            <person name="Wegrzyn J.L."/>
            <person name="Swenson N.G."/>
        </authorList>
    </citation>
    <scope>NUCLEOTIDE SEQUENCE</scope>
    <source>
        <strain evidence="8">91603</strain>
    </source>
</reference>
<dbReference type="InterPro" id="IPR017853">
    <property type="entry name" value="GH"/>
</dbReference>
<feature type="domain" description="Glycoside hydrolase 35 catalytic" evidence="7">
    <location>
        <begin position="6"/>
        <end position="65"/>
    </location>
</feature>
<evidence type="ECO:0000313" key="8">
    <source>
        <dbReference type="EMBL" id="KAI9200464.1"/>
    </source>
</evidence>
<comment type="catalytic activity">
    <reaction evidence="1">
        <text>Hydrolysis of terminal non-reducing beta-D-galactose residues in beta-D-galactosides.</text>
        <dbReference type="EC" id="3.2.1.23"/>
    </reaction>
</comment>
<evidence type="ECO:0000256" key="3">
    <source>
        <dbReference type="ARBA" id="ARBA00012756"/>
    </source>
</evidence>
<name>A0AAD5JTX8_ACENE</name>